<protein>
    <recommendedName>
        <fullName evidence="1">DUF4283 domain-containing protein</fullName>
    </recommendedName>
</protein>
<keyword evidence="3" id="KW-1185">Reference proteome</keyword>
<dbReference type="InterPro" id="IPR025558">
    <property type="entry name" value="DUF4283"/>
</dbReference>
<proteinExistence type="predicted"/>
<feature type="domain" description="DUF4283" evidence="1">
    <location>
        <begin position="61"/>
        <end position="137"/>
    </location>
</feature>
<dbReference type="AlphaFoldDB" id="A0AA38KNJ2"/>
<organism evidence="2 3">
    <name type="scientific">Taxus chinensis</name>
    <name type="common">Chinese yew</name>
    <name type="synonym">Taxus wallichiana var. chinensis</name>
    <dbReference type="NCBI Taxonomy" id="29808"/>
    <lineage>
        <taxon>Eukaryota</taxon>
        <taxon>Viridiplantae</taxon>
        <taxon>Streptophyta</taxon>
        <taxon>Embryophyta</taxon>
        <taxon>Tracheophyta</taxon>
        <taxon>Spermatophyta</taxon>
        <taxon>Pinopsida</taxon>
        <taxon>Pinidae</taxon>
        <taxon>Conifers II</taxon>
        <taxon>Cupressales</taxon>
        <taxon>Taxaceae</taxon>
        <taxon>Taxus</taxon>
    </lineage>
</organism>
<reference evidence="2 3" key="1">
    <citation type="journal article" date="2021" name="Nat. Plants">
        <title>The Taxus genome provides insights into paclitaxel biosynthesis.</title>
        <authorList>
            <person name="Xiong X."/>
            <person name="Gou J."/>
            <person name="Liao Q."/>
            <person name="Li Y."/>
            <person name="Zhou Q."/>
            <person name="Bi G."/>
            <person name="Li C."/>
            <person name="Du R."/>
            <person name="Wang X."/>
            <person name="Sun T."/>
            <person name="Guo L."/>
            <person name="Liang H."/>
            <person name="Lu P."/>
            <person name="Wu Y."/>
            <person name="Zhang Z."/>
            <person name="Ro D.K."/>
            <person name="Shang Y."/>
            <person name="Huang S."/>
            <person name="Yan J."/>
        </authorList>
    </citation>
    <scope>NUCLEOTIDE SEQUENCE [LARGE SCALE GENOMIC DNA]</scope>
    <source>
        <strain evidence="2">Ta-2019</strain>
    </source>
</reference>
<feature type="non-terminal residue" evidence="2">
    <location>
        <position position="154"/>
    </location>
</feature>
<name>A0AA38KNJ2_TAXCH</name>
<comment type="caution">
    <text evidence="2">The sequence shown here is derived from an EMBL/GenBank/DDBJ whole genome shotgun (WGS) entry which is preliminary data.</text>
</comment>
<evidence type="ECO:0000259" key="1">
    <source>
        <dbReference type="Pfam" id="PF14111"/>
    </source>
</evidence>
<sequence>MAHLGGQGLSEALKKRLGPLGSASDSLPSDSDLHAHQDSIPSVSLVEDVAFAAHTKCFYSRAIFAKFIGRRLSFYGIINWCETQWGSGLSIHSLEKGFFLVLFRSTAQKSDTMERKFFLLSDSGLVIHDWEPLLDCNRVDMDGHQVWIRLYSLP</sequence>
<accession>A0AA38KNJ2</accession>
<evidence type="ECO:0000313" key="3">
    <source>
        <dbReference type="Proteomes" id="UP000824469"/>
    </source>
</evidence>
<dbReference type="Proteomes" id="UP000824469">
    <property type="component" value="Unassembled WGS sequence"/>
</dbReference>
<dbReference type="EMBL" id="JAHRHJ020000007">
    <property type="protein sequence ID" value="KAH9307656.1"/>
    <property type="molecule type" value="Genomic_DNA"/>
</dbReference>
<dbReference type="Pfam" id="PF14111">
    <property type="entry name" value="DUF4283"/>
    <property type="match status" value="1"/>
</dbReference>
<gene>
    <name evidence="2" type="ORF">KI387_035567</name>
</gene>
<evidence type="ECO:0000313" key="2">
    <source>
        <dbReference type="EMBL" id="KAH9307656.1"/>
    </source>
</evidence>